<dbReference type="EC" id="3.1.3.48" evidence="5"/>
<evidence type="ECO:0000256" key="3">
    <source>
        <dbReference type="ARBA" id="ARBA00022912"/>
    </source>
</evidence>
<dbReference type="Proteomes" id="UP000198833">
    <property type="component" value="Unassembled WGS sequence"/>
</dbReference>
<protein>
    <recommendedName>
        <fullName evidence="5">Tyrosine-protein phosphatase</fullName>
        <ecNumber evidence="5">3.1.3.48</ecNumber>
    </recommendedName>
</protein>
<evidence type="ECO:0000256" key="1">
    <source>
        <dbReference type="ARBA" id="ARBA00005750"/>
    </source>
</evidence>
<dbReference type="EMBL" id="FOEN01000004">
    <property type="protein sequence ID" value="SEQ02609.1"/>
    <property type="molecule type" value="Genomic_DNA"/>
</dbReference>
<dbReference type="Pfam" id="PF19567">
    <property type="entry name" value="CpsB_CapC"/>
    <property type="match status" value="1"/>
</dbReference>
<dbReference type="PANTHER" id="PTHR39181:SF1">
    <property type="entry name" value="TYROSINE-PROTEIN PHOSPHATASE YWQE"/>
    <property type="match status" value="1"/>
</dbReference>
<sequence>MKANINMEIIDLHSHLLPAVDDGAQSLDQALTLARLAVDEGISKLVLTPHHYNPQFINHAQGVIEACDRLQSAIDREQIPLKVFPSQEIRIHEDLIDHLYNEDLLCLDEQGRYLLLEFPTQSVPDYSIRLIKQLLDLGIRPVIAHPERNQRFGQDLTLLAEMVEMGCIGQVTTSSLAGAFGPKYQEISFQMIDANLCHFMASDCHHQEWRPFNYQLACEVLASHYSKNKVDQFLEVAEAIFWGHELPLAPVQLVEEDKSLWRKVWGFFKEK</sequence>
<dbReference type="PIRSF" id="PIRSF016557">
    <property type="entry name" value="Caps_synth_CpsB"/>
    <property type="match status" value="1"/>
</dbReference>
<dbReference type="PANTHER" id="PTHR39181">
    <property type="entry name" value="TYROSINE-PROTEIN PHOSPHATASE YWQE"/>
    <property type="match status" value="1"/>
</dbReference>
<dbReference type="SUPFAM" id="SSF89550">
    <property type="entry name" value="PHP domain-like"/>
    <property type="match status" value="1"/>
</dbReference>
<dbReference type="GO" id="GO:0004725">
    <property type="term" value="F:protein tyrosine phosphatase activity"/>
    <property type="evidence" value="ECO:0007669"/>
    <property type="project" value="UniProtKB-UniRule"/>
</dbReference>
<organism evidence="6 7">
    <name type="scientific">Ignavigranum ruoffiae</name>
    <dbReference type="NCBI Taxonomy" id="89093"/>
    <lineage>
        <taxon>Bacteria</taxon>
        <taxon>Bacillati</taxon>
        <taxon>Bacillota</taxon>
        <taxon>Bacilli</taxon>
        <taxon>Lactobacillales</taxon>
        <taxon>Aerococcaceae</taxon>
        <taxon>Ignavigranum</taxon>
    </lineage>
</organism>
<proteinExistence type="inferred from homology"/>
<evidence type="ECO:0000256" key="4">
    <source>
        <dbReference type="ARBA" id="ARBA00051722"/>
    </source>
</evidence>
<gene>
    <name evidence="6" type="ORF">SAMN04488558_10487</name>
</gene>
<dbReference type="AlphaFoldDB" id="A0A1H9CN66"/>
<keyword evidence="3 5" id="KW-0904">Protein phosphatase</keyword>
<dbReference type="Gene3D" id="3.20.20.140">
    <property type="entry name" value="Metal-dependent hydrolases"/>
    <property type="match status" value="1"/>
</dbReference>
<evidence type="ECO:0000256" key="5">
    <source>
        <dbReference type="PIRNR" id="PIRNR016557"/>
    </source>
</evidence>
<reference evidence="6 7" key="1">
    <citation type="submission" date="2016-10" db="EMBL/GenBank/DDBJ databases">
        <authorList>
            <person name="de Groot N.N."/>
        </authorList>
    </citation>
    <scope>NUCLEOTIDE SEQUENCE [LARGE SCALE GENOMIC DNA]</scope>
    <source>
        <strain evidence="6 7">DSM 15695</strain>
    </source>
</reference>
<evidence type="ECO:0000313" key="7">
    <source>
        <dbReference type="Proteomes" id="UP000198833"/>
    </source>
</evidence>
<dbReference type="InterPro" id="IPR016667">
    <property type="entry name" value="Caps_polysacc_synth_CpsB/CapC"/>
</dbReference>
<dbReference type="STRING" id="89093.SAMN04488558_10487"/>
<keyword evidence="2 5" id="KW-0378">Hydrolase</keyword>
<name>A0A1H9CN66_9LACT</name>
<accession>A0A1H9CN66</accession>
<comment type="catalytic activity">
    <reaction evidence="4 5">
        <text>O-phospho-L-tyrosyl-[protein] + H2O = L-tyrosyl-[protein] + phosphate</text>
        <dbReference type="Rhea" id="RHEA:10684"/>
        <dbReference type="Rhea" id="RHEA-COMP:10136"/>
        <dbReference type="Rhea" id="RHEA-COMP:20101"/>
        <dbReference type="ChEBI" id="CHEBI:15377"/>
        <dbReference type="ChEBI" id="CHEBI:43474"/>
        <dbReference type="ChEBI" id="CHEBI:46858"/>
        <dbReference type="ChEBI" id="CHEBI:61978"/>
        <dbReference type="EC" id="3.1.3.48"/>
    </reaction>
</comment>
<dbReference type="GO" id="GO:0030145">
    <property type="term" value="F:manganese ion binding"/>
    <property type="evidence" value="ECO:0007669"/>
    <property type="project" value="UniProtKB-UniRule"/>
</dbReference>
<evidence type="ECO:0000256" key="2">
    <source>
        <dbReference type="ARBA" id="ARBA00022801"/>
    </source>
</evidence>
<keyword evidence="7" id="KW-1185">Reference proteome</keyword>
<comment type="similarity">
    <text evidence="1 5">Belongs to the metallo-dependent hydrolases superfamily. CpsB/CapC family.</text>
</comment>
<dbReference type="InterPro" id="IPR016195">
    <property type="entry name" value="Pol/histidinol_Pase-like"/>
</dbReference>
<evidence type="ECO:0000313" key="6">
    <source>
        <dbReference type="EMBL" id="SEQ02609.1"/>
    </source>
</evidence>